<feature type="compositionally biased region" description="Polar residues" evidence="4">
    <location>
        <begin position="528"/>
        <end position="553"/>
    </location>
</feature>
<organism evidence="6 7">
    <name type="scientific">Leishmania shawi</name>
    <dbReference type="NCBI Taxonomy" id="5680"/>
    <lineage>
        <taxon>Eukaryota</taxon>
        <taxon>Discoba</taxon>
        <taxon>Euglenozoa</taxon>
        <taxon>Kinetoplastea</taxon>
        <taxon>Metakinetoplastina</taxon>
        <taxon>Trypanosomatida</taxon>
        <taxon>Trypanosomatidae</taxon>
        <taxon>Leishmaniinae</taxon>
        <taxon>Leishmania</taxon>
        <taxon>Leishmania guyanensis species complex</taxon>
    </lineage>
</organism>
<feature type="region of interest" description="Disordered" evidence="4">
    <location>
        <begin position="730"/>
        <end position="848"/>
    </location>
</feature>
<sequence>MRLRRTSPHNHHGRGGDKCGSSHLNSGADIDGAETAEDQESIRSEQAGRAKRASCDTPGTANLSPHTSSSHQPIHPLQQQQRSGKRRDSAQRQSSFNSSQTGSLLLNSGSATLPTPGGGSAGGNTGGRPCRSTSGSGGSGGDGASPSSSRHLQPPSNHSHVNLFVRDLPLELNEEKLRAMFTPFGDIVNSAIMRNIHTGISLGTAFVRFSKHEEAMRAMEAFAGGRSVTGSKRVTVQWARREHDKAPSGDERRKMRKLFIRNVPKDVTQEMLMALFSQYGPVKSVSTHRDTAAANAVSQPGGGGGAAGAAEADFASHGGQDSTAATGASTDDRRIAFVTFEFEGVAEQATAAVHNTMPFASCQGIPLMVKLAEDTPVRHSALGSNHARANNSGTLNGLGANGNRVHLPHSGSMSSGGSVGVHHPALIVGVPSNNSLGWSDLPITDYLATPMASPSAAQVHSATGLAVPLGTGRSRPLARAGALSISAGRSFSRAPQDGSISPALLPPRSFVGTTGSAGSPSGTPLYTGLTSIHSSSAMLPYTGQTSGSAQTPRQPVPSPTAFLASPTSASSTTANSQQPRSDSVAEPMLDGSQMLGSIGFIGSRSGSHNGQAIGSGPTDLIGLAIGDGAGSFPVSSYETQEPYTMLQQYGSSLALASSATAQPPLSGPPSAPVPGADTHSHAGVWSNHSNSSANASRLSYQVWGSYAEAAQCEGVISSPVLESAQTSSTAPLSSSSFQQSPLKALSLPQPRSSAVQQSQQQQQQQQQQRPAPAEFDGSNTANGGRGPAQHLLIPQPRSNASTNSSVPLRRSAAAAAAAPSSSASRRANTLPPDASPPSCASTPQKNASRVLLSSATTSFTAGGGAHSRCNGTWARRIALEGVGSMIGGASNLRHGPRATSSSILTLRSGTYGDGGSCTGANSAGSPTTGTLAAPLNPGLAGSFTSNNTNSFQPYGVNGILGTGSVASHSAHSTMDTRGSLTMKYSSVLPAQPASVPLPPSCSPAPQPPSWSFSSELTQSVTTPVAPPTFTTSPLMEAAAKMLSTDDDALTADDVNTFDYRAYVPEDTYAGKLNYSTSYATTVMHAVSGGDPPLRGMASGTRSSANIQMSNSQNISVAVLSQLNSPASAATVSSVVAASVLCKSDQLGDPSPHFPSPGSAGLLDDHLRFQWEGNSAAMSDTPSITGFAGVGGSAVQTALPSSDALHSKEFIEELDMMFTPSESRPQDMIALADAPTAASVPNMRPQPDAGAYWCTAPMRDTARLVLGSDMGVPAYRAPSTAISTPKDLSCGSTAKTLPGLTVQPPSRIGRSDDEDGDPTGWSVYPDVTLNFGWSLGFSSEPRKPGSVIGSDHESGSTHDGVDHLRYSQQLGNTLHSLYHLMSYDDASY</sequence>
<feature type="compositionally biased region" description="Polar residues" evidence="4">
    <location>
        <begin position="319"/>
        <end position="328"/>
    </location>
</feature>
<feature type="compositionally biased region" description="Polar residues" evidence="4">
    <location>
        <begin position="57"/>
        <end position="82"/>
    </location>
</feature>
<feature type="compositionally biased region" description="Basic and acidic residues" evidence="4">
    <location>
        <begin position="1349"/>
        <end position="1360"/>
    </location>
</feature>
<dbReference type="InterPro" id="IPR012677">
    <property type="entry name" value="Nucleotide-bd_a/b_plait_sf"/>
</dbReference>
<dbReference type="InterPro" id="IPR000504">
    <property type="entry name" value="RRM_dom"/>
</dbReference>
<keyword evidence="2 3" id="KW-0694">RNA-binding</keyword>
<feature type="compositionally biased region" description="Basic residues" evidence="4">
    <location>
        <begin position="1"/>
        <end position="13"/>
    </location>
</feature>
<feature type="region of interest" description="Disordered" evidence="4">
    <location>
        <begin position="995"/>
        <end position="1014"/>
    </location>
</feature>
<dbReference type="Gene3D" id="3.30.70.330">
    <property type="match status" value="2"/>
</dbReference>
<gene>
    <name evidence="6" type="ORF">Q4I32_000410</name>
</gene>
<feature type="region of interest" description="Disordered" evidence="4">
    <location>
        <begin position="659"/>
        <end position="690"/>
    </location>
</feature>
<evidence type="ECO:0000256" key="2">
    <source>
        <dbReference type="ARBA" id="ARBA00022884"/>
    </source>
</evidence>
<reference evidence="6" key="1">
    <citation type="submission" date="2024-02" db="EMBL/GenBank/DDBJ databases">
        <title>FIRST GENOME SEQUENCES OF Leishmania (Viannia) shawi, Leishmania (Viannia) lindenbergi AND Leishmania (Viannia) utingensis.</title>
        <authorList>
            <person name="Resadore F."/>
            <person name="Custodio M.G.F."/>
            <person name="Boite M.C."/>
            <person name="Cupolillo E."/>
            <person name="Ferreira G.E.M."/>
        </authorList>
    </citation>
    <scope>NUCLEOTIDE SEQUENCE</scope>
    <source>
        <strain evidence="6">MHOM/BR/2013/18 LTA MLF</strain>
    </source>
</reference>
<evidence type="ECO:0000313" key="7">
    <source>
        <dbReference type="Proteomes" id="UP001500493"/>
    </source>
</evidence>
<name>A0AAW3CCX8_9TRYP</name>
<evidence type="ECO:0000256" key="3">
    <source>
        <dbReference type="PROSITE-ProRule" id="PRU00176"/>
    </source>
</evidence>
<dbReference type="PROSITE" id="PS50102">
    <property type="entry name" value="RRM"/>
    <property type="match status" value="2"/>
</dbReference>
<feature type="compositionally biased region" description="Pro residues" evidence="4">
    <location>
        <begin position="995"/>
        <end position="1008"/>
    </location>
</feature>
<feature type="domain" description="RRM" evidence="5">
    <location>
        <begin position="161"/>
        <end position="241"/>
    </location>
</feature>
<keyword evidence="1" id="KW-0677">Repeat</keyword>
<feature type="compositionally biased region" description="Low complexity" evidence="4">
    <location>
        <begin position="756"/>
        <end position="768"/>
    </location>
</feature>
<feature type="region of interest" description="Disordered" evidence="4">
    <location>
        <begin position="291"/>
        <end position="328"/>
    </location>
</feature>
<dbReference type="GO" id="GO:0003723">
    <property type="term" value="F:RNA binding"/>
    <property type="evidence" value="ECO:0007669"/>
    <property type="project" value="UniProtKB-UniRule"/>
</dbReference>
<feature type="region of interest" description="Disordered" evidence="4">
    <location>
        <begin position="490"/>
        <end position="588"/>
    </location>
</feature>
<proteinExistence type="predicted"/>
<evidence type="ECO:0000259" key="5">
    <source>
        <dbReference type="PROSITE" id="PS50102"/>
    </source>
</evidence>
<evidence type="ECO:0000256" key="1">
    <source>
        <dbReference type="ARBA" id="ARBA00022737"/>
    </source>
</evidence>
<dbReference type="EMBL" id="JBAMZJ010000001">
    <property type="protein sequence ID" value="KAL0531898.1"/>
    <property type="molecule type" value="Genomic_DNA"/>
</dbReference>
<feature type="domain" description="RRM" evidence="5">
    <location>
        <begin position="256"/>
        <end position="374"/>
    </location>
</feature>
<feature type="region of interest" description="Disordered" evidence="4">
    <location>
        <begin position="1341"/>
        <end position="1360"/>
    </location>
</feature>
<accession>A0AAW3CCX8</accession>
<feature type="compositionally biased region" description="Polar residues" evidence="4">
    <location>
        <begin position="796"/>
        <end position="806"/>
    </location>
</feature>
<feature type="compositionally biased region" description="Low complexity" evidence="4">
    <location>
        <begin position="559"/>
        <end position="579"/>
    </location>
</feature>
<feature type="region of interest" description="Disordered" evidence="4">
    <location>
        <begin position="1283"/>
        <end position="1318"/>
    </location>
</feature>
<dbReference type="InterPro" id="IPR035979">
    <property type="entry name" value="RBD_domain_sf"/>
</dbReference>
<feature type="compositionally biased region" description="Polar residues" evidence="4">
    <location>
        <begin position="91"/>
        <end position="111"/>
    </location>
</feature>
<dbReference type="PANTHER" id="PTHR24012">
    <property type="entry name" value="RNA BINDING PROTEIN"/>
    <property type="match status" value="1"/>
</dbReference>
<dbReference type="SMART" id="SM00360">
    <property type="entry name" value="RRM"/>
    <property type="match status" value="2"/>
</dbReference>
<evidence type="ECO:0000313" key="6">
    <source>
        <dbReference type="EMBL" id="KAL0531898.1"/>
    </source>
</evidence>
<comment type="caution">
    <text evidence="6">The sequence shown here is derived from an EMBL/GenBank/DDBJ whole genome shotgun (WGS) entry which is preliminary data.</text>
</comment>
<feature type="compositionally biased region" description="Gly residues" evidence="4">
    <location>
        <begin position="116"/>
        <end position="126"/>
    </location>
</feature>
<feature type="compositionally biased region" description="Low complexity" evidence="4">
    <location>
        <begin position="730"/>
        <end position="742"/>
    </location>
</feature>
<feature type="compositionally biased region" description="Low complexity" evidence="4">
    <location>
        <begin position="512"/>
        <end position="524"/>
    </location>
</feature>
<feature type="compositionally biased region" description="Low complexity" evidence="4">
    <location>
        <begin position="809"/>
        <end position="827"/>
    </location>
</feature>
<dbReference type="Pfam" id="PF00076">
    <property type="entry name" value="RRM_1"/>
    <property type="match status" value="2"/>
</dbReference>
<protein>
    <submittedName>
        <fullName evidence="6">RNA recognition motif (RRM, RBD, or RNP domain)</fullName>
    </submittedName>
</protein>
<dbReference type="Proteomes" id="UP001500493">
    <property type="component" value="Unassembled WGS sequence"/>
</dbReference>
<feature type="compositionally biased region" description="Polar residues" evidence="4">
    <location>
        <begin position="838"/>
        <end position="848"/>
    </location>
</feature>
<dbReference type="SUPFAM" id="SSF54928">
    <property type="entry name" value="RNA-binding domain, RBD"/>
    <property type="match status" value="1"/>
</dbReference>
<evidence type="ECO:0000256" key="4">
    <source>
        <dbReference type="SAM" id="MobiDB-lite"/>
    </source>
</evidence>
<feature type="region of interest" description="Disordered" evidence="4">
    <location>
        <begin position="1"/>
        <end position="160"/>
    </location>
</feature>